<name>A0A1V3WE32_MYCKA</name>
<evidence type="ECO:0008006" key="4">
    <source>
        <dbReference type="Google" id="ProtNLM"/>
    </source>
</evidence>
<organism evidence="2 3">
    <name type="scientific">Mycobacterium kansasii</name>
    <dbReference type="NCBI Taxonomy" id="1768"/>
    <lineage>
        <taxon>Bacteria</taxon>
        <taxon>Bacillati</taxon>
        <taxon>Actinomycetota</taxon>
        <taxon>Actinomycetes</taxon>
        <taxon>Mycobacteriales</taxon>
        <taxon>Mycobacteriaceae</taxon>
        <taxon>Mycobacterium</taxon>
    </lineage>
</organism>
<feature type="region of interest" description="Disordered" evidence="1">
    <location>
        <begin position="62"/>
        <end position="86"/>
    </location>
</feature>
<dbReference type="AlphaFoldDB" id="A0A1V3WE32"/>
<reference evidence="2 3" key="1">
    <citation type="submission" date="2017-02" db="EMBL/GenBank/DDBJ databases">
        <title>Complete genome sequences of Mycobacterium kansasii strains isolated from rhesus macaques.</title>
        <authorList>
            <person name="Panda A."/>
            <person name="Nagaraj S."/>
            <person name="Zhao X."/>
            <person name="Tettelin H."/>
            <person name="Detolla L.J."/>
        </authorList>
    </citation>
    <scope>NUCLEOTIDE SEQUENCE [LARGE SCALE GENOMIC DNA]</scope>
    <source>
        <strain evidence="2 3">11-3469</strain>
    </source>
</reference>
<comment type="caution">
    <text evidence="2">The sequence shown here is derived from an EMBL/GenBank/DDBJ whole genome shotgun (WGS) entry which is preliminary data.</text>
</comment>
<accession>A0A1V3WE32</accession>
<dbReference type="Proteomes" id="UP000188532">
    <property type="component" value="Unassembled WGS sequence"/>
</dbReference>
<evidence type="ECO:0000313" key="2">
    <source>
        <dbReference type="EMBL" id="OOK65200.1"/>
    </source>
</evidence>
<evidence type="ECO:0000256" key="1">
    <source>
        <dbReference type="SAM" id="MobiDB-lite"/>
    </source>
</evidence>
<sequence>MDGPTKPGDVSKVNIPTELHHRARAAVRIVERVTGRRYTITQFIREAIVAQLRVIEHDYNDDREILPDPQPLEPGRPMTPGGLSTL</sequence>
<dbReference type="Gene3D" id="6.10.180.30">
    <property type="match status" value="1"/>
</dbReference>
<protein>
    <recommendedName>
        <fullName evidence="4">50S ribosomal protein L7ae</fullName>
    </recommendedName>
</protein>
<dbReference type="EMBL" id="MVBN01000011">
    <property type="protein sequence ID" value="OOK65200.1"/>
    <property type="molecule type" value="Genomic_DNA"/>
</dbReference>
<proteinExistence type="predicted"/>
<gene>
    <name evidence="2" type="ORF">BZL29_7854</name>
</gene>
<evidence type="ECO:0000313" key="3">
    <source>
        <dbReference type="Proteomes" id="UP000188532"/>
    </source>
</evidence>